<dbReference type="Pfam" id="PF00649">
    <property type="entry name" value="Copper-fist"/>
    <property type="match status" value="1"/>
</dbReference>
<evidence type="ECO:0000256" key="5">
    <source>
        <dbReference type="ARBA" id="ARBA00023015"/>
    </source>
</evidence>
<keyword evidence="7" id="KW-0539">Nucleus</keyword>
<evidence type="ECO:0000313" key="10">
    <source>
        <dbReference type="EMBL" id="KAG5420767.1"/>
    </source>
</evidence>
<protein>
    <submittedName>
        <fullName evidence="10">HAA1</fullName>
    </submittedName>
</protein>
<feature type="compositionally biased region" description="Polar residues" evidence="8">
    <location>
        <begin position="244"/>
        <end position="262"/>
    </location>
</feature>
<keyword evidence="4" id="KW-0186">Copper</keyword>
<dbReference type="SMART" id="SM01090">
    <property type="entry name" value="Copper-fist"/>
    <property type="match status" value="1"/>
</dbReference>
<feature type="compositionally biased region" description="Polar residues" evidence="8">
    <location>
        <begin position="312"/>
        <end position="338"/>
    </location>
</feature>
<evidence type="ECO:0000259" key="9">
    <source>
        <dbReference type="PROSITE" id="PS50073"/>
    </source>
</evidence>
<accession>A0A8H7ZKK8</accession>
<evidence type="ECO:0000256" key="6">
    <source>
        <dbReference type="ARBA" id="ARBA00023163"/>
    </source>
</evidence>
<keyword evidence="5" id="KW-0805">Transcription regulation</keyword>
<dbReference type="FunFam" id="3.90.430.10:FF:000001">
    <property type="entry name" value="Copper fist DNA-binding protein"/>
    <property type="match status" value="1"/>
</dbReference>
<dbReference type="SMART" id="SM00412">
    <property type="entry name" value="Cu_FIST"/>
    <property type="match status" value="1"/>
</dbReference>
<evidence type="ECO:0000256" key="3">
    <source>
        <dbReference type="ARBA" id="ARBA00022833"/>
    </source>
</evidence>
<dbReference type="PANTHER" id="PTHR28088">
    <property type="entry name" value="TRANSCRIPTIONAL ACTIVATOR HAA1-RELATED"/>
    <property type="match status" value="1"/>
</dbReference>
<dbReference type="RefSeq" id="XP_067549883.1">
    <property type="nucleotide sequence ID" value="XM_067691526.1"/>
</dbReference>
<dbReference type="InterPro" id="IPR001083">
    <property type="entry name" value="Cu_fist_DNA-bd_dom"/>
</dbReference>
<sequence length="569" mass="62016">MVLINGVKYACDRCIRGHRVTTCTHTDQPLTMIKPKGRPASQCHHCRENRKQKSVHVSCTCGKKTKLPRSASSTSINSIHETGCACHKTSHCTCGPTSGVGLSTKKNKETDPVKMRALLDGDIVKRSNSLPTRQRSKTSRKKSSADEFSAASNSGYHSQDQSNQGFVPPHETQLENPELSDNFVIEDILMPFETKQGLFDLFNNQGDVDGSNPALNEGGSNWNPQFNNSSPHSNESPSSRVKQDNSTQRSSTFSPDQSNPSPTGFEVVDHMFPLFPLIGGPSFDNENKPLSGIPTNSRDQVPHQPTPVRPSLATQNTDSNSSLPSATESSHNINFGSSFDNSTQSTYFNQSSRAPKRPESVLSIASNSSARSFDFMGNNYNNHNNTIINGGVPSSSTSTAYPPSSIDEFNYTGTENSEEQNTMHHHFGKTGLGASKFGSQLSKIESEMYTESFFDENGFDQFGDGTFNYGDVGGEQDANMQQQRPQLTEVLTTPGDFYPGKEQGDLENGGQRVMGSDSTNSSRNEPLSSQNNSISDLNQSKPDATHSGLIGEDFPLFQHFAAPLVNTPK</sequence>
<feature type="compositionally biased region" description="Polar residues" evidence="8">
    <location>
        <begin position="150"/>
        <end position="165"/>
    </location>
</feature>
<dbReference type="GeneID" id="93651277"/>
<feature type="compositionally biased region" description="Polar residues" evidence="8">
    <location>
        <begin position="516"/>
        <end position="542"/>
    </location>
</feature>
<feature type="region of interest" description="Disordered" evidence="8">
    <location>
        <begin position="209"/>
        <end position="267"/>
    </location>
</feature>
<keyword evidence="3" id="KW-0862">Zinc</keyword>
<keyword evidence="2" id="KW-0479">Metal-binding</keyword>
<organism evidence="10 11">
    <name type="scientific">Candida metapsilosis</name>
    <dbReference type="NCBI Taxonomy" id="273372"/>
    <lineage>
        <taxon>Eukaryota</taxon>
        <taxon>Fungi</taxon>
        <taxon>Dikarya</taxon>
        <taxon>Ascomycota</taxon>
        <taxon>Saccharomycotina</taxon>
        <taxon>Pichiomycetes</taxon>
        <taxon>Debaryomycetaceae</taxon>
        <taxon>Candida/Lodderomyces clade</taxon>
        <taxon>Candida</taxon>
    </lineage>
</organism>
<feature type="region of interest" description="Disordered" evidence="8">
    <location>
        <begin position="390"/>
        <end position="421"/>
    </location>
</feature>
<evidence type="ECO:0000256" key="1">
    <source>
        <dbReference type="ARBA" id="ARBA00004123"/>
    </source>
</evidence>
<dbReference type="GO" id="GO:0006878">
    <property type="term" value="P:intracellular copper ion homeostasis"/>
    <property type="evidence" value="ECO:0007669"/>
    <property type="project" value="TreeGrafter"/>
</dbReference>
<dbReference type="GO" id="GO:0005507">
    <property type="term" value="F:copper ion binding"/>
    <property type="evidence" value="ECO:0007669"/>
    <property type="project" value="InterPro"/>
</dbReference>
<dbReference type="AlphaFoldDB" id="A0A8H7ZKK8"/>
<dbReference type="SUPFAM" id="SSF57879">
    <property type="entry name" value="Zinc domain conserved in yeast copper-regulated transcription factors"/>
    <property type="match status" value="1"/>
</dbReference>
<dbReference type="PANTHER" id="PTHR28088:SF5">
    <property type="entry name" value="TRANSCRIPTIONAL ACTIVATOR HAA1-RELATED"/>
    <property type="match status" value="1"/>
</dbReference>
<evidence type="ECO:0000256" key="7">
    <source>
        <dbReference type="ARBA" id="ARBA00023242"/>
    </source>
</evidence>
<feature type="compositionally biased region" description="Basic and acidic residues" evidence="8">
    <location>
        <begin position="106"/>
        <end position="125"/>
    </location>
</feature>
<keyword evidence="11" id="KW-1185">Reference proteome</keyword>
<evidence type="ECO:0000313" key="11">
    <source>
        <dbReference type="Proteomes" id="UP000669133"/>
    </source>
</evidence>
<feature type="compositionally biased region" description="Low complexity" evidence="8">
    <location>
        <begin position="390"/>
        <end position="405"/>
    </location>
</feature>
<feature type="domain" description="Copper-fist" evidence="9">
    <location>
        <begin position="1"/>
        <end position="40"/>
    </location>
</feature>
<dbReference type="PROSITE" id="PS01119">
    <property type="entry name" value="COPPER_FIST_1"/>
    <property type="match status" value="1"/>
</dbReference>
<name>A0A8H7ZKK8_9ASCO</name>
<gene>
    <name evidence="10" type="ORF">I9W82_002648</name>
</gene>
<dbReference type="GO" id="GO:0006879">
    <property type="term" value="P:intracellular iron ion homeostasis"/>
    <property type="evidence" value="ECO:0007669"/>
    <property type="project" value="TreeGrafter"/>
</dbReference>
<dbReference type="Proteomes" id="UP000669133">
    <property type="component" value="Unassembled WGS sequence"/>
</dbReference>
<evidence type="ECO:0000256" key="2">
    <source>
        <dbReference type="ARBA" id="ARBA00022723"/>
    </source>
</evidence>
<proteinExistence type="predicted"/>
<feature type="region of interest" description="Disordered" evidence="8">
    <location>
        <begin position="279"/>
        <end position="338"/>
    </location>
</feature>
<dbReference type="Gene3D" id="3.90.430.10">
    <property type="entry name" value="Copper fist DNA-binding domain"/>
    <property type="match status" value="1"/>
</dbReference>
<dbReference type="PRINTS" id="PR00617">
    <property type="entry name" value="COPPERFIST"/>
</dbReference>
<keyword evidence="6" id="KW-0804">Transcription</keyword>
<dbReference type="GO" id="GO:0005634">
    <property type="term" value="C:nucleus"/>
    <property type="evidence" value="ECO:0007669"/>
    <property type="project" value="UniProtKB-SubCell"/>
</dbReference>
<dbReference type="InterPro" id="IPR051763">
    <property type="entry name" value="Copper_Homeo_Regul"/>
</dbReference>
<dbReference type="GO" id="GO:0045944">
    <property type="term" value="P:positive regulation of transcription by RNA polymerase II"/>
    <property type="evidence" value="ECO:0007669"/>
    <property type="project" value="TreeGrafter"/>
</dbReference>
<feature type="region of interest" description="Disordered" evidence="8">
    <location>
        <begin position="491"/>
        <end position="550"/>
    </location>
</feature>
<feature type="compositionally biased region" description="Low complexity" evidence="8">
    <location>
        <begin position="227"/>
        <end position="239"/>
    </location>
</feature>
<reference evidence="10 11" key="1">
    <citation type="submission" date="2020-12" db="EMBL/GenBank/DDBJ databases">
        <title>Effect of drift, selection, and recombination on the evolution of hybrid genomes in Candida yeast pathogens.</title>
        <authorList>
            <person name="Mixao V."/>
            <person name="Ksiezopolska E."/>
            <person name="Saus E."/>
            <person name="Boekhout T."/>
            <person name="Gacser A."/>
            <person name="Gabaldon T."/>
        </authorList>
    </citation>
    <scope>NUCLEOTIDE SEQUENCE [LARGE SCALE GENOMIC DNA]</scope>
    <source>
        <strain evidence="10 11">BP57</strain>
    </source>
</reference>
<comment type="subcellular location">
    <subcellularLocation>
        <location evidence="1">Nucleus</location>
    </subcellularLocation>
</comment>
<dbReference type="EMBL" id="JAEOAQ010000002">
    <property type="protein sequence ID" value="KAG5420767.1"/>
    <property type="molecule type" value="Genomic_DNA"/>
</dbReference>
<dbReference type="GO" id="GO:0000981">
    <property type="term" value="F:DNA-binding transcription factor activity, RNA polymerase II-specific"/>
    <property type="evidence" value="ECO:0007669"/>
    <property type="project" value="TreeGrafter"/>
</dbReference>
<dbReference type="GO" id="GO:0000978">
    <property type="term" value="F:RNA polymerase II cis-regulatory region sequence-specific DNA binding"/>
    <property type="evidence" value="ECO:0007669"/>
    <property type="project" value="TreeGrafter"/>
</dbReference>
<comment type="caution">
    <text evidence="10">The sequence shown here is derived from an EMBL/GenBank/DDBJ whole genome shotgun (WGS) entry which is preliminary data.</text>
</comment>
<dbReference type="PROSITE" id="PS50073">
    <property type="entry name" value="COPPER_FIST_2"/>
    <property type="match status" value="1"/>
</dbReference>
<dbReference type="OrthoDB" id="5600085at2759"/>
<evidence type="ECO:0000256" key="4">
    <source>
        <dbReference type="ARBA" id="ARBA00023008"/>
    </source>
</evidence>
<evidence type="ECO:0000256" key="8">
    <source>
        <dbReference type="SAM" id="MobiDB-lite"/>
    </source>
</evidence>
<dbReference type="InterPro" id="IPR036395">
    <property type="entry name" value="Cu_fist_DNA-bd_dom_sf"/>
</dbReference>
<feature type="region of interest" description="Disordered" evidence="8">
    <location>
        <begin position="100"/>
        <end position="174"/>
    </location>
</feature>